<accession>A0ACD5XWN0</accession>
<evidence type="ECO:0000313" key="2">
    <source>
        <dbReference type="Proteomes" id="UP001732700"/>
    </source>
</evidence>
<sequence length="492" mass="54751">MVRWTPPMILKRAEAASVRASSQWSVRSDSAGPLPLLVERRPSDSTSIGGPCSKLAARARRLDKGKWFVPAVAKMAGGLFHLWFGRRNEQETSTSPAGSRENARNTKPAVPVSLSSQAAMSGLEGWVDLPEGLLHSIIARLGSFCDLLAFAATCPAWRVSFSSYPSKSTLLPPLLLQPDVPVCSSSRPFSNGLVPKRSCYVTDLANQGTYMCYQVPQFAGFRDRKSPPSSLDGFSFGAVSYGHLILSDQQRSCLIVCVFTGATVSAPQLPVDGYVHLYYATLTAPLSSPNSHLLVNAGCHNFFWRVGSHSWLRRSPRNGTIKQIVVFKGQVFGMDHDRRLYVVHLVPQIRIQKIVVDLDRSMASKWHLSHPWLVACGDMLLMVGSQRSSPSTGDAFEAFRLDLSTEHAKWVKVENLENWAIFISIDQRSQALCCMNPERWGRRSNCIYCYDSKKWIEFELNQPLQGDAFIFITCGSMMQPMWVVPSMFYSCP</sequence>
<keyword evidence="2" id="KW-1185">Reference proteome</keyword>
<name>A0ACD5XWN0_AVESA</name>
<reference evidence="1" key="2">
    <citation type="submission" date="2025-09" db="UniProtKB">
        <authorList>
            <consortium name="EnsemblPlants"/>
        </authorList>
    </citation>
    <scope>IDENTIFICATION</scope>
</reference>
<evidence type="ECO:0000313" key="1">
    <source>
        <dbReference type="EnsemblPlants" id="AVESA.00010b.r2.5CG0865560.1.CDS"/>
    </source>
</evidence>
<reference evidence="1" key="1">
    <citation type="submission" date="2021-05" db="EMBL/GenBank/DDBJ databases">
        <authorList>
            <person name="Scholz U."/>
            <person name="Mascher M."/>
            <person name="Fiebig A."/>
        </authorList>
    </citation>
    <scope>NUCLEOTIDE SEQUENCE [LARGE SCALE GENOMIC DNA]</scope>
</reference>
<organism evidence="1 2">
    <name type="scientific">Avena sativa</name>
    <name type="common">Oat</name>
    <dbReference type="NCBI Taxonomy" id="4498"/>
    <lineage>
        <taxon>Eukaryota</taxon>
        <taxon>Viridiplantae</taxon>
        <taxon>Streptophyta</taxon>
        <taxon>Embryophyta</taxon>
        <taxon>Tracheophyta</taxon>
        <taxon>Spermatophyta</taxon>
        <taxon>Magnoliopsida</taxon>
        <taxon>Liliopsida</taxon>
        <taxon>Poales</taxon>
        <taxon>Poaceae</taxon>
        <taxon>BOP clade</taxon>
        <taxon>Pooideae</taxon>
        <taxon>Poodae</taxon>
        <taxon>Poeae</taxon>
        <taxon>Poeae Chloroplast Group 1 (Aveneae type)</taxon>
        <taxon>Aveninae</taxon>
        <taxon>Avena</taxon>
    </lineage>
</organism>
<proteinExistence type="predicted"/>
<protein>
    <submittedName>
        <fullName evidence="1">Uncharacterized protein</fullName>
    </submittedName>
</protein>
<dbReference type="EnsemblPlants" id="AVESA.00010b.r2.5CG0865560.1">
    <property type="protein sequence ID" value="AVESA.00010b.r2.5CG0865560.1.CDS"/>
    <property type="gene ID" value="AVESA.00010b.r2.5CG0865560"/>
</dbReference>
<dbReference type="Proteomes" id="UP001732700">
    <property type="component" value="Chromosome 5C"/>
</dbReference>